<evidence type="ECO:0000313" key="2">
    <source>
        <dbReference type="EMBL" id="KAJ4463913.1"/>
    </source>
</evidence>
<keyword evidence="1" id="KW-0472">Membrane</keyword>
<proteinExistence type="predicted"/>
<organism evidence="2 3">
    <name type="scientific">Lentinula lateritia</name>
    <dbReference type="NCBI Taxonomy" id="40482"/>
    <lineage>
        <taxon>Eukaryota</taxon>
        <taxon>Fungi</taxon>
        <taxon>Dikarya</taxon>
        <taxon>Basidiomycota</taxon>
        <taxon>Agaricomycotina</taxon>
        <taxon>Agaricomycetes</taxon>
        <taxon>Agaricomycetidae</taxon>
        <taxon>Agaricales</taxon>
        <taxon>Marasmiineae</taxon>
        <taxon>Omphalotaceae</taxon>
        <taxon>Lentinula</taxon>
    </lineage>
</organism>
<reference evidence="2" key="2">
    <citation type="journal article" date="2023" name="Proc. Natl. Acad. Sci. U.S.A.">
        <title>A global phylogenomic analysis of the shiitake genus Lentinula.</title>
        <authorList>
            <person name="Sierra-Patev S."/>
            <person name="Min B."/>
            <person name="Naranjo-Ortiz M."/>
            <person name="Looney B."/>
            <person name="Konkel Z."/>
            <person name="Slot J.C."/>
            <person name="Sakamoto Y."/>
            <person name="Steenwyk J.L."/>
            <person name="Rokas A."/>
            <person name="Carro J."/>
            <person name="Camarero S."/>
            <person name="Ferreira P."/>
            <person name="Molpeceres G."/>
            <person name="Ruiz-Duenas F.J."/>
            <person name="Serrano A."/>
            <person name="Henrissat B."/>
            <person name="Drula E."/>
            <person name="Hughes K.W."/>
            <person name="Mata J.L."/>
            <person name="Ishikawa N.K."/>
            <person name="Vargas-Isla R."/>
            <person name="Ushijima S."/>
            <person name="Smith C.A."/>
            <person name="Donoghue J."/>
            <person name="Ahrendt S."/>
            <person name="Andreopoulos W."/>
            <person name="He G."/>
            <person name="LaButti K."/>
            <person name="Lipzen A."/>
            <person name="Ng V."/>
            <person name="Riley R."/>
            <person name="Sandor L."/>
            <person name="Barry K."/>
            <person name="Martinez A.T."/>
            <person name="Xiao Y."/>
            <person name="Gibbons J.G."/>
            <person name="Terashima K."/>
            <person name="Grigoriev I.V."/>
            <person name="Hibbett D."/>
        </authorList>
    </citation>
    <scope>NUCLEOTIDE SEQUENCE</scope>
    <source>
        <strain evidence="2">Sp2 HRB7682 ss15</strain>
    </source>
</reference>
<dbReference type="Proteomes" id="UP001150238">
    <property type="component" value="Unassembled WGS sequence"/>
</dbReference>
<protein>
    <submittedName>
        <fullName evidence="2">Uncharacterized protein</fullName>
    </submittedName>
</protein>
<name>A0A9W8ZQ33_9AGAR</name>
<gene>
    <name evidence="2" type="ORF">C8J55DRAFT_567192</name>
</gene>
<feature type="transmembrane region" description="Helical" evidence="1">
    <location>
        <begin position="176"/>
        <end position="201"/>
    </location>
</feature>
<keyword evidence="1" id="KW-0812">Transmembrane</keyword>
<dbReference type="EMBL" id="JANVFS010000064">
    <property type="protein sequence ID" value="KAJ4463913.1"/>
    <property type="molecule type" value="Genomic_DNA"/>
</dbReference>
<keyword evidence="1" id="KW-1133">Transmembrane helix</keyword>
<evidence type="ECO:0000313" key="3">
    <source>
        <dbReference type="Proteomes" id="UP001150238"/>
    </source>
</evidence>
<reference evidence="2" key="1">
    <citation type="submission" date="2022-08" db="EMBL/GenBank/DDBJ databases">
        <authorList>
            <consortium name="DOE Joint Genome Institute"/>
            <person name="Min B."/>
            <person name="Riley R."/>
            <person name="Sierra-Patev S."/>
            <person name="Naranjo-Ortiz M."/>
            <person name="Looney B."/>
            <person name="Konkel Z."/>
            <person name="Slot J.C."/>
            <person name="Sakamoto Y."/>
            <person name="Steenwyk J.L."/>
            <person name="Rokas A."/>
            <person name="Carro J."/>
            <person name="Camarero S."/>
            <person name="Ferreira P."/>
            <person name="Molpeceres G."/>
            <person name="Ruiz-Duenas F.J."/>
            <person name="Serrano A."/>
            <person name="Henrissat B."/>
            <person name="Drula E."/>
            <person name="Hughes K.W."/>
            <person name="Mata J.L."/>
            <person name="Ishikawa N.K."/>
            <person name="Vargas-Isla R."/>
            <person name="Ushijima S."/>
            <person name="Smith C.A."/>
            <person name="Ahrendt S."/>
            <person name="Andreopoulos W."/>
            <person name="He G."/>
            <person name="Labutti K."/>
            <person name="Lipzen A."/>
            <person name="Ng V."/>
            <person name="Sandor L."/>
            <person name="Barry K."/>
            <person name="Martinez A.T."/>
            <person name="Xiao Y."/>
            <person name="Gibbons J.G."/>
            <person name="Terashima K."/>
            <person name="Hibbett D.S."/>
            <person name="Grigoriev I.V."/>
        </authorList>
    </citation>
    <scope>NUCLEOTIDE SEQUENCE</scope>
    <source>
        <strain evidence="2">Sp2 HRB7682 ss15</strain>
    </source>
</reference>
<accession>A0A9W8ZQ33</accession>
<dbReference type="AlphaFoldDB" id="A0A9W8ZQ33"/>
<comment type="caution">
    <text evidence="2">The sequence shown here is derived from an EMBL/GenBank/DDBJ whole genome shotgun (WGS) entry which is preliminary data.</text>
</comment>
<feature type="transmembrane region" description="Helical" evidence="1">
    <location>
        <begin position="105"/>
        <end position="128"/>
    </location>
</feature>
<evidence type="ECO:0000256" key="1">
    <source>
        <dbReference type="SAM" id="Phobius"/>
    </source>
</evidence>
<feature type="transmembrane region" description="Helical" evidence="1">
    <location>
        <begin position="20"/>
        <end position="37"/>
    </location>
</feature>
<feature type="transmembrane region" description="Helical" evidence="1">
    <location>
        <begin position="222"/>
        <end position="244"/>
    </location>
</feature>
<feature type="transmembrane region" description="Helical" evidence="1">
    <location>
        <begin position="49"/>
        <end position="72"/>
    </location>
</feature>
<sequence>MSDESSSDSPIPSSSILLEEWLNGFYLLLVCVTLWALGKNKHYKRSLRYALPTVVILQYIFSTMHSVTHWVYLSTAVDLGEAQSGDEAVSNILLESLTHVKPWQVGVRGVSLLANGFLADGLILWRAWVVWGQRWIVIVVPMICSLGAVALSIAAIPSAASADNTLSNIESNTFIILNTAAGGLSIVTSITGTSLIIIKIIGAQRLTAGVFPNRRNRYNGAIEIIAESAVLYSITLLSLIVCVATKDTNTFYALNIHAQVAGIAPLLIILRAAAGYSRPDSVWSSSAGVRTGVESHRVPSGIRFRIPESHVTLDFAGEPGQGSGQTGTGEASIELIQAEDKQHHGTAL</sequence>
<feature type="transmembrane region" description="Helical" evidence="1">
    <location>
        <begin position="135"/>
        <end position="156"/>
    </location>
</feature>
<feature type="transmembrane region" description="Helical" evidence="1">
    <location>
        <begin position="250"/>
        <end position="270"/>
    </location>
</feature>